<dbReference type="RefSeq" id="WP_142715128.1">
    <property type="nucleotide sequence ID" value="NZ_FXTH01000012.1"/>
</dbReference>
<proteinExistence type="predicted"/>
<dbReference type="GO" id="GO:0004519">
    <property type="term" value="F:endonuclease activity"/>
    <property type="evidence" value="ECO:0007669"/>
    <property type="project" value="UniProtKB-KW"/>
</dbReference>
<dbReference type="OrthoDB" id="67788at2"/>
<sequence>MDTDKQIRLTTFSWLTEQVEMHGDVLNRNKLAKGFYFKGTRIPLVSPQGIFKPKQLDLPLTITTSPKGPYTDSFDKNDFLLYKYRGTDPMHRDNVGLRQCMQNETPLIYFHGIVPGKYLAVWPVYVIGDNPDALTFRVAADNQYEIDSEGKAAEGSQYRRAYITSTVKRRLHQRGFRERVMAAYQSQCAFCQLKHVELLDAAHIIPDKDEESIPSVNNGLALCKIHHAAFDQHIIGVSPDYEIKVKEDVLQEKDGPMLKHGIQELQDQKLILPKSKSAWPNQEFLDVRYQRFKDVG</sequence>
<protein>
    <submittedName>
        <fullName evidence="2">Putative restriction endonuclease</fullName>
    </submittedName>
</protein>
<accession>A0A521DZ71</accession>
<keyword evidence="2" id="KW-0378">Hydrolase</keyword>
<gene>
    <name evidence="2" type="ORF">SAMN06265218_11289</name>
</gene>
<dbReference type="InterPro" id="IPR003615">
    <property type="entry name" value="HNH_nuc"/>
</dbReference>
<keyword evidence="2" id="KW-0540">Nuclease</keyword>
<dbReference type="AlphaFoldDB" id="A0A521DZ71"/>
<dbReference type="Proteomes" id="UP000317593">
    <property type="component" value="Unassembled WGS sequence"/>
</dbReference>
<evidence type="ECO:0000313" key="2">
    <source>
        <dbReference type="EMBL" id="SMO77013.1"/>
    </source>
</evidence>
<evidence type="ECO:0000313" key="3">
    <source>
        <dbReference type="Proteomes" id="UP000317593"/>
    </source>
</evidence>
<dbReference type="EMBL" id="FXTH01000012">
    <property type="protein sequence ID" value="SMO77013.1"/>
    <property type="molecule type" value="Genomic_DNA"/>
</dbReference>
<feature type="domain" description="HNH nuclease" evidence="1">
    <location>
        <begin position="188"/>
        <end position="237"/>
    </location>
</feature>
<evidence type="ECO:0000259" key="1">
    <source>
        <dbReference type="Pfam" id="PF13391"/>
    </source>
</evidence>
<dbReference type="Pfam" id="PF13391">
    <property type="entry name" value="HNH_2"/>
    <property type="match status" value="1"/>
</dbReference>
<name>A0A521DZ71_9BACT</name>
<reference evidence="2 3" key="1">
    <citation type="submission" date="2017-05" db="EMBL/GenBank/DDBJ databases">
        <authorList>
            <person name="Varghese N."/>
            <person name="Submissions S."/>
        </authorList>
    </citation>
    <scope>NUCLEOTIDE SEQUENCE [LARGE SCALE GENOMIC DNA]</scope>
    <source>
        <strain evidence="2 3">DSM 21194</strain>
    </source>
</reference>
<keyword evidence="2" id="KW-0255">Endonuclease</keyword>
<keyword evidence="3" id="KW-1185">Reference proteome</keyword>
<organism evidence="2 3">
    <name type="scientific">Fodinibius sediminis</name>
    <dbReference type="NCBI Taxonomy" id="1214077"/>
    <lineage>
        <taxon>Bacteria</taxon>
        <taxon>Pseudomonadati</taxon>
        <taxon>Balneolota</taxon>
        <taxon>Balneolia</taxon>
        <taxon>Balneolales</taxon>
        <taxon>Balneolaceae</taxon>
        <taxon>Fodinibius</taxon>
    </lineage>
</organism>